<evidence type="ECO:0000259" key="1">
    <source>
        <dbReference type="PROSITE" id="PS50801"/>
    </source>
</evidence>
<evidence type="ECO:0000313" key="3">
    <source>
        <dbReference type="Proteomes" id="UP001299596"/>
    </source>
</evidence>
<feature type="domain" description="STAS" evidence="1">
    <location>
        <begin position="63"/>
        <end position="158"/>
    </location>
</feature>
<dbReference type="CDD" id="cd07043">
    <property type="entry name" value="STAS_anti-anti-sigma_factors"/>
    <property type="match status" value="1"/>
</dbReference>
<evidence type="ECO:0000313" key="2">
    <source>
        <dbReference type="EMBL" id="MEB3019915.1"/>
    </source>
</evidence>
<reference evidence="2 3" key="1">
    <citation type="submission" date="2023-12" db="EMBL/GenBank/DDBJ databases">
        <title>Description of new species of Mycobacterium terrae complex isolated from sewage at the Sao Paulo Zoological Park Foundation in Brazil.</title>
        <authorList>
            <person name="Romagnoli C.L."/>
            <person name="Conceicao E.C."/>
            <person name="Machado E."/>
            <person name="Barreto L.B.P.F."/>
            <person name="Sharma A."/>
            <person name="Silva N.M."/>
            <person name="Marques L.E."/>
            <person name="Juliana M.A."/>
            <person name="Lourenco M.C.S."/>
            <person name="Digiampietri L.A."/>
            <person name="Suffys P.N."/>
            <person name="Viana-Niero C."/>
        </authorList>
    </citation>
    <scope>NUCLEOTIDE SEQUENCE [LARGE SCALE GENOMIC DNA]</scope>
    <source>
        <strain evidence="2 3">MYC098</strain>
    </source>
</reference>
<organism evidence="2 3">
    <name type="scientific">[Mycobacterium] crassicus</name>
    <dbReference type="NCBI Taxonomy" id="2872309"/>
    <lineage>
        <taxon>Bacteria</taxon>
        <taxon>Bacillati</taxon>
        <taxon>Actinomycetota</taxon>
        <taxon>Actinomycetes</taxon>
        <taxon>Mycobacteriales</taxon>
        <taxon>Mycobacteriaceae</taxon>
        <taxon>Mycolicibacter</taxon>
    </lineage>
</organism>
<dbReference type="PROSITE" id="PS50801">
    <property type="entry name" value="STAS"/>
    <property type="match status" value="1"/>
</dbReference>
<dbReference type="InterPro" id="IPR002645">
    <property type="entry name" value="STAS_dom"/>
</dbReference>
<dbReference type="Pfam" id="PF01740">
    <property type="entry name" value="STAS"/>
    <property type="match status" value="1"/>
</dbReference>
<dbReference type="RefSeq" id="WP_225404543.1">
    <property type="nucleotide sequence ID" value="NZ_JAYJJR010000001.1"/>
</dbReference>
<dbReference type="EMBL" id="JAYJJR010000001">
    <property type="protein sequence ID" value="MEB3019915.1"/>
    <property type="molecule type" value="Genomic_DNA"/>
</dbReference>
<name>A0ABU5XCA1_9MYCO</name>
<dbReference type="InterPro" id="IPR036513">
    <property type="entry name" value="STAS_dom_sf"/>
</dbReference>
<dbReference type="SUPFAM" id="SSF52091">
    <property type="entry name" value="SpoIIaa-like"/>
    <property type="match status" value="1"/>
</dbReference>
<dbReference type="Proteomes" id="UP001299596">
    <property type="component" value="Unassembled WGS sequence"/>
</dbReference>
<dbReference type="Gene3D" id="3.30.750.24">
    <property type="entry name" value="STAS domain"/>
    <property type="match status" value="1"/>
</dbReference>
<proteinExistence type="predicted"/>
<sequence>MKVKSHRRDPTVRISTDGVIEMPALRATGSLFPAPRIDTAPPTDSWKSHTARSVTRWGRSGAVISVNGELDASNSGQLADHVQRSSRFCEWLILDLHALEFIGTTGFSALKMITGRCADTNVYCTMVPGVAVTRLLRICDPAGALPTTASVTDALAGVQSFRPAL</sequence>
<gene>
    <name evidence="2" type="ORF">K6T79_02510</name>
</gene>
<keyword evidence="3" id="KW-1185">Reference proteome</keyword>
<protein>
    <submittedName>
        <fullName evidence="2">STAS domain-containing protein</fullName>
    </submittedName>
</protein>
<comment type="caution">
    <text evidence="2">The sequence shown here is derived from an EMBL/GenBank/DDBJ whole genome shotgun (WGS) entry which is preliminary data.</text>
</comment>
<accession>A0ABU5XCA1</accession>